<reference evidence="3 4" key="1">
    <citation type="submission" date="2024-05" db="EMBL/GenBank/DDBJ databases">
        <title>Long read based assembly of the Candida bracarensis genome reveals expanded adhesin content.</title>
        <authorList>
            <person name="Marcet-Houben M."/>
            <person name="Ksiezopolska E."/>
            <person name="Gabaldon T."/>
        </authorList>
    </citation>
    <scope>NUCLEOTIDE SEQUENCE [LARGE SCALE GENOMIC DNA]</scope>
    <source>
        <strain evidence="3 4">CBM6</strain>
    </source>
</reference>
<proteinExistence type="predicted"/>
<dbReference type="EMBL" id="JBEVYD010000008">
    <property type="protein sequence ID" value="KAL3231033.1"/>
    <property type="molecule type" value="Genomic_DNA"/>
</dbReference>
<dbReference type="Gene3D" id="3.40.30.10">
    <property type="entry name" value="Glutaredoxin"/>
    <property type="match status" value="2"/>
</dbReference>
<accession>A0ABR4NRR0</accession>
<comment type="caution">
    <text evidence="3">The sequence shown here is derived from an EMBL/GenBank/DDBJ whole genome shotgun (WGS) entry which is preliminary data.</text>
</comment>
<dbReference type="PANTHER" id="PTHR45815:SF3">
    <property type="entry name" value="PROTEIN DISULFIDE-ISOMERASE A6"/>
    <property type="match status" value="1"/>
</dbReference>
<gene>
    <name evidence="3" type="ORF">RNJ44_00672</name>
</gene>
<keyword evidence="1" id="KW-0732">Signal</keyword>
<dbReference type="Pfam" id="PF00085">
    <property type="entry name" value="Thioredoxin"/>
    <property type="match status" value="1"/>
</dbReference>
<protein>
    <submittedName>
        <fullName evidence="3">Protein disulfide-isomerase MPD1</fullName>
    </submittedName>
</protein>
<dbReference type="InterPro" id="IPR017937">
    <property type="entry name" value="Thioredoxin_CS"/>
</dbReference>
<evidence type="ECO:0000313" key="3">
    <source>
        <dbReference type="EMBL" id="KAL3231033.1"/>
    </source>
</evidence>
<dbReference type="CDD" id="cd03002">
    <property type="entry name" value="PDI_a_MPD1_like"/>
    <property type="match status" value="1"/>
</dbReference>
<name>A0ABR4NRR0_9SACH</name>
<evidence type="ECO:0000313" key="4">
    <source>
        <dbReference type="Proteomes" id="UP001623330"/>
    </source>
</evidence>
<dbReference type="Proteomes" id="UP001623330">
    <property type="component" value="Unassembled WGS sequence"/>
</dbReference>
<dbReference type="PANTHER" id="PTHR45815">
    <property type="entry name" value="PROTEIN DISULFIDE-ISOMERASE A6"/>
    <property type="match status" value="1"/>
</dbReference>
<dbReference type="PROSITE" id="PS00194">
    <property type="entry name" value="THIOREDOXIN_1"/>
    <property type="match status" value="1"/>
</dbReference>
<dbReference type="InterPro" id="IPR036249">
    <property type="entry name" value="Thioredoxin-like_sf"/>
</dbReference>
<dbReference type="PROSITE" id="PS51352">
    <property type="entry name" value="THIOREDOXIN_2"/>
    <property type="match status" value="1"/>
</dbReference>
<dbReference type="SUPFAM" id="SSF52833">
    <property type="entry name" value="Thioredoxin-like"/>
    <property type="match status" value="1"/>
</dbReference>
<sequence>MLLYVWLCCAISLVSGQLQSFYGSDPNIIELSTANFDRVVHNTNYTTLVEFYAPWCGYCKQLKNTIHQLGKVSDGVYQVAAVNCDLEKNKQLCSQYGVQGFPTLMVFKPPKKGSNLKKHAQETYQGERKLAPLADFIKSRVKRYVKKIVKLDNLNKMLQQSPQYSVVLFSKKDAISPLYKSIALDWLGQLKLFMFPLSQVNFDTATSLQNDYPGIHKQLNDALSKEKSVLVVFDSKNDVAHILSDKITKATAAKFIMDSTSIKPREGPYSKRDEYLNKLKKKKKTTVQDDEF</sequence>
<feature type="domain" description="Thioredoxin" evidence="2">
    <location>
        <begin position="12"/>
        <end position="142"/>
    </location>
</feature>
<dbReference type="PRINTS" id="PR00421">
    <property type="entry name" value="THIOREDOXIN"/>
</dbReference>
<evidence type="ECO:0000259" key="2">
    <source>
        <dbReference type="PROSITE" id="PS51352"/>
    </source>
</evidence>
<organism evidence="3 4">
    <name type="scientific">Nakaseomyces bracarensis</name>
    <dbReference type="NCBI Taxonomy" id="273131"/>
    <lineage>
        <taxon>Eukaryota</taxon>
        <taxon>Fungi</taxon>
        <taxon>Dikarya</taxon>
        <taxon>Ascomycota</taxon>
        <taxon>Saccharomycotina</taxon>
        <taxon>Saccharomycetes</taxon>
        <taxon>Saccharomycetales</taxon>
        <taxon>Saccharomycetaceae</taxon>
        <taxon>Nakaseomyces</taxon>
    </lineage>
</organism>
<feature type="signal peptide" evidence="1">
    <location>
        <begin position="1"/>
        <end position="16"/>
    </location>
</feature>
<feature type="chain" id="PRO_5045202310" evidence="1">
    <location>
        <begin position="17"/>
        <end position="292"/>
    </location>
</feature>
<evidence type="ECO:0000256" key="1">
    <source>
        <dbReference type="SAM" id="SignalP"/>
    </source>
</evidence>
<dbReference type="InterPro" id="IPR013766">
    <property type="entry name" value="Thioredoxin_domain"/>
</dbReference>
<keyword evidence="4" id="KW-1185">Reference proteome</keyword>